<comment type="caution">
    <text evidence="1">The sequence shown here is derived from an EMBL/GenBank/DDBJ whole genome shotgun (WGS) entry which is preliminary data.</text>
</comment>
<dbReference type="EMBL" id="JZKH01000018">
    <property type="protein sequence ID" value="KJS61972.1"/>
    <property type="molecule type" value="Genomic_DNA"/>
</dbReference>
<name>A0A0F2TJT9_STRR3</name>
<organism evidence="1 2">
    <name type="scientific">Streptomyces rubellomurinus (strain ATCC 31215)</name>
    <dbReference type="NCBI Taxonomy" id="359131"/>
    <lineage>
        <taxon>Bacteria</taxon>
        <taxon>Bacillati</taxon>
        <taxon>Actinomycetota</taxon>
        <taxon>Actinomycetes</taxon>
        <taxon>Kitasatosporales</taxon>
        <taxon>Streptomycetaceae</taxon>
        <taxon>Streptomyces</taxon>
    </lineage>
</organism>
<keyword evidence="2" id="KW-1185">Reference proteome</keyword>
<protein>
    <submittedName>
        <fullName evidence="1">Uncharacterized protein</fullName>
    </submittedName>
</protein>
<accession>A0A0F2TJT9</accession>
<dbReference type="PATRIC" id="fig|359131.3.peg.2181"/>
<gene>
    <name evidence="1" type="ORF">VM95_11505</name>
</gene>
<proteinExistence type="predicted"/>
<sequence length="361" mass="38464">MDLLSIATRFPLAPRHRPPCPPLPVRIQRLDEQARTAEAQGDATGASAVHNLAALIACDLGLHGLARRLCADHTRLFFAAAPLAAKDACHSLAPVVNVANLLIRQGDADQAFDVLRALHEAVTTRTDTTVAGIAVPVTALTANDEDHQEVVQWTRGTLLVDGSRALTRAGRWEEAHAHLERPGMIGRRMFEGRQIAVLATALGGDIGGALALLAATLPGDPWEATVTACLTALCQPVTDPTEMLYSYEQHAVDPRNAVFNTRLGLALIDTVGGTDHPRARDAARFLIARTLEHGDGYAARDVLAHSACASALTCTEQQQLAETVVACGFDRMELPTDLHDTFGAALDRSASALTHSLTARC</sequence>
<dbReference type="OrthoDB" id="3504852at2"/>
<reference evidence="1 2" key="1">
    <citation type="submission" date="2015-02" db="EMBL/GenBank/DDBJ databases">
        <authorList>
            <person name="Ju K.-S."/>
            <person name="Doroghazi J.R."/>
            <person name="Metcalf W."/>
        </authorList>
    </citation>
    <scope>NUCLEOTIDE SEQUENCE [LARGE SCALE GENOMIC DNA]</scope>
    <source>
        <strain evidence="1 2">ATCC 31215</strain>
    </source>
</reference>
<evidence type="ECO:0000313" key="1">
    <source>
        <dbReference type="EMBL" id="KJS61972.1"/>
    </source>
</evidence>
<evidence type="ECO:0000313" key="2">
    <source>
        <dbReference type="Proteomes" id="UP000033699"/>
    </source>
</evidence>
<dbReference type="RefSeq" id="WP_045695029.1">
    <property type="nucleotide sequence ID" value="NZ_JZKH01000018.1"/>
</dbReference>
<dbReference type="Proteomes" id="UP000033699">
    <property type="component" value="Unassembled WGS sequence"/>
</dbReference>
<dbReference type="AlphaFoldDB" id="A0A0F2TJT9"/>